<evidence type="ECO:0000313" key="4">
    <source>
        <dbReference type="EMBL" id="SJN27957.1"/>
    </source>
</evidence>
<dbReference type="InterPro" id="IPR000253">
    <property type="entry name" value="FHA_dom"/>
</dbReference>
<dbReference type="SMART" id="SM00240">
    <property type="entry name" value="FHA"/>
    <property type="match status" value="1"/>
</dbReference>
<dbReference type="OrthoDB" id="9815925at2"/>
<organism evidence="4 6">
    <name type="scientific">Micrococcus lylae</name>
    <dbReference type="NCBI Taxonomy" id="1273"/>
    <lineage>
        <taxon>Bacteria</taxon>
        <taxon>Bacillati</taxon>
        <taxon>Actinomycetota</taxon>
        <taxon>Actinomycetes</taxon>
        <taxon>Micrococcales</taxon>
        <taxon>Micrococcaceae</taxon>
        <taxon>Micrococcus</taxon>
    </lineage>
</organism>
<name>A0A1R4J7C4_9MICC</name>
<feature type="compositionally biased region" description="Basic and acidic residues" evidence="2">
    <location>
        <begin position="1"/>
        <end position="16"/>
    </location>
</feature>
<dbReference type="RefSeq" id="WP_067188717.1">
    <property type="nucleotide sequence ID" value="NZ_CP126965.1"/>
</dbReference>
<feature type="domain" description="FHA" evidence="3">
    <location>
        <begin position="71"/>
        <end position="120"/>
    </location>
</feature>
<dbReference type="Proteomes" id="UP000297477">
    <property type="component" value="Unassembled WGS sequence"/>
</dbReference>
<gene>
    <name evidence="5" type="ORF">E4A49_03685</name>
    <name evidence="4" type="ORF">FM125_06925</name>
</gene>
<dbReference type="AlphaFoldDB" id="A0A1R4J7C4"/>
<evidence type="ECO:0000256" key="2">
    <source>
        <dbReference type="SAM" id="MobiDB-lite"/>
    </source>
</evidence>
<reference evidence="5 7" key="2">
    <citation type="submission" date="2019-03" db="EMBL/GenBank/DDBJ databases">
        <title>Reclassification of Micrococcus aloeverae and Micrococcus yunnanensis as later heterotypic synonyms of Micrococcus luteus.</title>
        <authorList>
            <person name="Huang C.-H."/>
        </authorList>
    </citation>
    <scope>NUCLEOTIDE SEQUENCE [LARGE SCALE GENOMIC DNA]</scope>
    <source>
        <strain evidence="5 7">BCRC 12151</strain>
    </source>
</reference>
<keyword evidence="7" id="KW-1185">Reference proteome</keyword>
<dbReference type="Pfam" id="PF00498">
    <property type="entry name" value="FHA"/>
    <property type="match status" value="1"/>
</dbReference>
<keyword evidence="1" id="KW-0597">Phosphoprotein</keyword>
<dbReference type="Proteomes" id="UP000196230">
    <property type="component" value="Unassembled WGS sequence"/>
</dbReference>
<dbReference type="PANTHER" id="PTHR46210:SF1">
    <property type="entry name" value="FHA DOMAIN-CONTAINING PROTEIN"/>
    <property type="match status" value="1"/>
</dbReference>
<evidence type="ECO:0000313" key="5">
    <source>
        <dbReference type="EMBL" id="TFI00160.1"/>
    </source>
</evidence>
<dbReference type="Gene3D" id="2.60.200.20">
    <property type="match status" value="1"/>
</dbReference>
<dbReference type="InterPro" id="IPR008984">
    <property type="entry name" value="SMAD_FHA_dom_sf"/>
</dbReference>
<proteinExistence type="predicted"/>
<dbReference type="SUPFAM" id="SSF49879">
    <property type="entry name" value="SMAD/FHA domain"/>
    <property type="match status" value="1"/>
</dbReference>
<accession>A0A1R4J7C4</accession>
<feature type="region of interest" description="Disordered" evidence="2">
    <location>
        <begin position="1"/>
        <end position="35"/>
    </location>
</feature>
<evidence type="ECO:0000256" key="1">
    <source>
        <dbReference type="ARBA" id="ARBA00022553"/>
    </source>
</evidence>
<reference evidence="4 6" key="1">
    <citation type="submission" date="2017-02" db="EMBL/GenBank/DDBJ databases">
        <authorList>
            <person name="Peterson S.W."/>
        </authorList>
    </citation>
    <scope>NUCLEOTIDE SEQUENCE [LARGE SCALE GENOMIC DNA]</scope>
    <source>
        <strain evidence="4 6">2B3F</strain>
    </source>
</reference>
<evidence type="ECO:0000259" key="3">
    <source>
        <dbReference type="PROSITE" id="PS50006"/>
    </source>
</evidence>
<sequence>MQEHHSPAGAGREPEAHTTSISLPDLAPVTDHSLSGEEREAIAALPMDSALLVAHEGPDHGARFLLDEDVVRVGRHPDADIFLDDVTVSRRHAEFRRSEQGYELVDSNSLNGTFVNQDRVDQVQMRTGMQVQIGKFRMTYYTAPGRA</sequence>
<dbReference type="EMBL" id="SPKT01000005">
    <property type="protein sequence ID" value="TFI00160.1"/>
    <property type="molecule type" value="Genomic_DNA"/>
</dbReference>
<protein>
    <submittedName>
        <fullName evidence="5">FHA domain-containing protein</fullName>
    </submittedName>
    <submittedName>
        <fullName evidence="4">FHA-domain-containing proteins</fullName>
    </submittedName>
</protein>
<dbReference type="EMBL" id="FUKP01000045">
    <property type="protein sequence ID" value="SJN27957.1"/>
    <property type="molecule type" value="Genomic_DNA"/>
</dbReference>
<evidence type="ECO:0000313" key="6">
    <source>
        <dbReference type="Proteomes" id="UP000196230"/>
    </source>
</evidence>
<evidence type="ECO:0000313" key="7">
    <source>
        <dbReference type="Proteomes" id="UP000297477"/>
    </source>
</evidence>
<dbReference type="PROSITE" id="PS50006">
    <property type="entry name" value="FHA_DOMAIN"/>
    <property type="match status" value="1"/>
</dbReference>
<dbReference type="PANTHER" id="PTHR46210">
    <property type="entry name" value="FHA DOMAIN-CONTAINING PROTEIN"/>
    <property type="match status" value="1"/>
</dbReference>